<name>A0AA39XH42_9PEZI</name>
<keyword evidence="3" id="KW-1185">Reference proteome</keyword>
<reference evidence="2" key="1">
    <citation type="submission" date="2023-06" db="EMBL/GenBank/DDBJ databases">
        <title>Genome-scale phylogeny and comparative genomics of the fungal order Sordariales.</title>
        <authorList>
            <consortium name="Lawrence Berkeley National Laboratory"/>
            <person name="Hensen N."/>
            <person name="Bonometti L."/>
            <person name="Westerberg I."/>
            <person name="Brannstrom I.O."/>
            <person name="Guillou S."/>
            <person name="Cros-Aarteil S."/>
            <person name="Calhoun S."/>
            <person name="Haridas S."/>
            <person name="Kuo A."/>
            <person name="Mondo S."/>
            <person name="Pangilinan J."/>
            <person name="Riley R."/>
            <person name="Labutti K."/>
            <person name="Andreopoulos B."/>
            <person name="Lipzen A."/>
            <person name="Chen C."/>
            <person name="Yanf M."/>
            <person name="Daum C."/>
            <person name="Ng V."/>
            <person name="Clum A."/>
            <person name="Steindorff A."/>
            <person name="Ohm R."/>
            <person name="Martin F."/>
            <person name="Silar P."/>
            <person name="Natvig D."/>
            <person name="Lalanne C."/>
            <person name="Gautier V."/>
            <person name="Ament-Velasquez S.L."/>
            <person name="Kruys A."/>
            <person name="Hutchinson M.I."/>
            <person name="Powell A.J."/>
            <person name="Barry K."/>
            <person name="Miller A.N."/>
            <person name="Grigoriev I.V."/>
            <person name="Debuchy R."/>
            <person name="Gladieux P."/>
            <person name="Thoren M.H."/>
            <person name="Johannesson H."/>
        </authorList>
    </citation>
    <scope>NUCLEOTIDE SEQUENCE</scope>
    <source>
        <strain evidence="2">CBS 606.72</strain>
    </source>
</reference>
<dbReference type="GO" id="GO:0042147">
    <property type="term" value="P:retrograde transport, endosome to Golgi"/>
    <property type="evidence" value="ECO:0007669"/>
    <property type="project" value="TreeGrafter"/>
</dbReference>
<dbReference type="PANTHER" id="PTHR13847:SF185">
    <property type="entry name" value="FAD DEPENDENT OXIDOREDUCTASE SUPERFAMILY (AFU_ORTHOLOGUE AFUA_3G02360)"/>
    <property type="match status" value="1"/>
</dbReference>
<dbReference type="InterPro" id="IPR036188">
    <property type="entry name" value="FAD/NAD-bd_sf"/>
</dbReference>
<dbReference type="AlphaFoldDB" id="A0AA39XH42"/>
<evidence type="ECO:0000313" key="2">
    <source>
        <dbReference type="EMBL" id="KAK0633580.1"/>
    </source>
</evidence>
<dbReference type="Pfam" id="PF01266">
    <property type="entry name" value="DAO"/>
    <property type="match status" value="1"/>
</dbReference>
<evidence type="ECO:0000313" key="3">
    <source>
        <dbReference type="Proteomes" id="UP001175000"/>
    </source>
</evidence>
<evidence type="ECO:0000259" key="1">
    <source>
        <dbReference type="Pfam" id="PF01266"/>
    </source>
</evidence>
<accession>A0AA39XH42</accession>
<gene>
    <name evidence="2" type="ORF">B0T14DRAFT_74458</name>
</gene>
<dbReference type="InterPro" id="IPR006076">
    <property type="entry name" value="FAD-dep_OxRdtase"/>
</dbReference>
<comment type="caution">
    <text evidence="2">The sequence shown here is derived from an EMBL/GenBank/DDBJ whole genome shotgun (WGS) entry which is preliminary data.</text>
</comment>
<dbReference type="Proteomes" id="UP001175000">
    <property type="component" value="Unassembled WGS sequence"/>
</dbReference>
<dbReference type="GO" id="GO:0005770">
    <property type="term" value="C:late endosome"/>
    <property type="evidence" value="ECO:0007669"/>
    <property type="project" value="TreeGrafter"/>
</dbReference>
<organism evidence="2 3">
    <name type="scientific">Immersiella caudata</name>
    <dbReference type="NCBI Taxonomy" id="314043"/>
    <lineage>
        <taxon>Eukaryota</taxon>
        <taxon>Fungi</taxon>
        <taxon>Dikarya</taxon>
        <taxon>Ascomycota</taxon>
        <taxon>Pezizomycotina</taxon>
        <taxon>Sordariomycetes</taxon>
        <taxon>Sordariomycetidae</taxon>
        <taxon>Sordariales</taxon>
        <taxon>Lasiosphaeriaceae</taxon>
        <taxon>Immersiella</taxon>
    </lineage>
</organism>
<dbReference type="Gene3D" id="3.30.9.10">
    <property type="entry name" value="D-Amino Acid Oxidase, subunit A, domain 2"/>
    <property type="match status" value="1"/>
</dbReference>
<proteinExistence type="predicted"/>
<dbReference type="GO" id="GO:0005829">
    <property type="term" value="C:cytosol"/>
    <property type="evidence" value="ECO:0007669"/>
    <property type="project" value="GOC"/>
</dbReference>
<dbReference type="EMBL" id="JAULSU010000001">
    <property type="protein sequence ID" value="KAK0633580.1"/>
    <property type="molecule type" value="Genomic_DNA"/>
</dbReference>
<dbReference type="Gene3D" id="3.50.50.60">
    <property type="entry name" value="FAD/NAD(P)-binding domain"/>
    <property type="match status" value="1"/>
</dbReference>
<dbReference type="PANTHER" id="PTHR13847">
    <property type="entry name" value="SARCOSINE DEHYDROGENASE-RELATED"/>
    <property type="match status" value="1"/>
</dbReference>
<dbReference type="SUPFAM" id="SSF51905">
    <property type="entry name" value="FAD/NAD(P)-binding domain"/>
    <property type="match status" value="1"/>
</dbReference>
<feature type="domain" description="FAD dependent oxidoreductase" evidence="1">
    <location>
        <begin position="5"/>
        <end position="389"/>
    </location>
</feature>
<sequence>MPSTVIIGAGIIGVSTAYYLSDHQPPSTIHLVESSPELFSSASGYAGGFLAKDWFKPQVLSLGALSFELHKQLAAIHGGREKWHYSPTTSINYSPAPRKVGQERGADWLRHGSSRAEAAPDERGDVDAPVWLRRHEGDHTERVSAEGTTAQLDPLMLCRWLLEECRKRGVRVHHPATVTSVSTDLRGELSSVRIVEAETGVETDLPCTRVVIAAGAWSGRVFKRLFRLSGRKLEVGSLAGHSVVVRTSKWKGKEGEGCHAVFSMAGEGFAAEMFSRVGGEVWLGGLNGGEAELPVGSTGRTKVVEEAAIKVREAARSLLGEEVEIVREGLCFRPVTIEGLPVVGRMGDDDLGPGVATRPGADGGVYVATGHGPWGISLCLGTGVVVAEMAQGRPLSADVSELGLKMK</sequence>
<protein>
    <submittedName>
        <fullName evidence="2">FAD dependent oxidoreductase</fullName>
    </submittedName>
</protein>